<dbReference type="CDD" id="cd06223">
    <property type="entry name" value="PRTases_typeI"/>
    <property type="match status" value="1"/>
</dbReference>
<evidence type="ECO:0000256" key="1">
    <source>
        <dbReference type="ARBA" id="ARBA00008007"/>
    </source>
</evidence>
<dbReference type="SUPFAM" id="SSF53271">
    <property type="entry name" value="PRTase-like"/>
    <property type="match status" value="1"/>
</dbReference>
<organism evidence="2 3">
    <name type="scientific">Morganella morganii</name>
    <name type="common">Proteus morganii</name>
    <dbReference type="NCBI Taxonomy" id="582"/>
    <lineage>
        <taxon>Bacteria</taxon>
        <taxon>Pseudomonadati</taxon>
        <taxon>Pseudomonadota</taxon>
        <taxon>Gammaproteobacteria</taxon>
        <taxon>Enterobacterales</taxon>
        <taxon>Morganellaceae</taxon>
        <taxon>Morganella</taxon>
    </lineage>
</organism>
<dbReference type="PANTHER" id="PTHR47505:SF1">
    <property type="entry name" value="DNA UTILIZATION PROTEIN YHGH"/>
    <property type="match status" value="1"/>
</dbReference>
<dbReference type="InterPro" id="IPR000836">
    <property type="entry name" value="PRTase_dom"/>
</dbReference>
<reference evidence="2" key="1">
    <citation type="submission" date="2022-08" db="EMBL/GenBank/DDBJ databases">
        <authorList>
            <person name="Dale J.L."/>
        </authorList>
    </citation>
    <scope>NUCLEOTIDE SEQUENCE</scope>
    <source>
        <strain evidence="2">2022EL-00758</strain>
    </source>
</reference>
<dbReference type="EMBL" id="JAPNMI010000004">
    <property type="protein sequence ID" value="MCY0789880.1"/>
    <property type="molecule type" value="Genomic_DNA"/>
</dbReference>
<protein>
    <submittedName>
        <fullName evidence="2">ComF family protein</fullName>
    </submittedName>
</protein>
<accession>A0A9Q4CN78</accession>
<dbReference type="PANTHER" id="PTHR47505">
    <property type="entry name" value="DNA UTILIZATION PROTEIN YHGH"/>
    <property type="match status" value="1"/>
</dbReference>
<dbReference type="InterPro" id="IPR051910">
    <property type="entry name" value="ComF/GntX_DNA_util-trans"/>
</dbReference>
<comment type="similarity">
    <text evidence="1">Belongs to the ComF/GntX family.</text>
</comment>
<sequence length="196" mass="22278">MMKTNIKPLYGSWKAGFALDKHTEWSRPLGENSAGHMQFDTKRTEVGEALYRLKYKQDWSQLDPLARCLADNIKIRFPDARFVLPMPASTARSRQPVTEIVRIVSKITDLPHFDHLLMKEPGNTPLKNLTDKQEKLNAIGESFSVFDQIQNDGCWNVVVIDDLYHTGASLESACQVLRGYSKVNNIYVAALTRRPV</sequence>
<evidence type="ECO:0000313" key="3">
    <source>
        <dbReference type="Proteomes" id="UP001076655"/>
    </source>
</evidence>
<dbReference type="AlphaFoldDB" id="A0A9Q4CN78"/>
<dbReference type="Gene3D" id="3.40.50.2020">
    <property type="match status" value="1"/>
</dbReference>
<evidence type="ECO:0000313" key="2">
    <source>
        <dbReference type="EMBL" id="MCY0789880.1"/>
    </source>
</evidence>
<dbReference type="InterPro" id="IPR029057">
    <property type="entry name" value="PRTase-like"/>
</dbReference>
<gene>
    <name evidence="2" type="ORF">N0392_09310</name>
</gene>
<comment type="caution">
    <text evidence="2">The sequence shown here is derived from an EMBL/GenBank/DDBJ whole genome shotgun (WGS) entry which is preliminary data.</text>
</comment>
<proteinExistence type="inferred from homology"/>
<dbReference type="Proteomes" id="UP001076655">
    <property type="component" value="Unassembled WGS sequence"/>
</dbReference>
<dbReference type="RefSeq" id="WP_267785467.1">
    <property type="nucleotide sequence ID" value="NZ_JAPNMI010000004.1"/>
</dbReference>
<name>A0A9Q4CN78_MORMO</name>